<dbReference type="AlphaFoldDB" id="A0A5C5V3Z0"/>
<evidence type="ECO:0000256" key="1">
    <source>
        <dbReference type="SAM" id="MobiDB-lite"/>
    </source>
</evidence>
<protein>
    <submittedName>
        <fullName evidence="2">Uncharacterized protein</fullName>
    </submittedName>
</protein>
<gene>
    <name evidence="2" type="ORF">Enr8_28710</name>
</gene>
<feature type="region of interest" description="Disordered" evidence="1">
    <location>
        <begin position="23"/>
        <end position="61"/>
    </location>
</feature>
<evidence type="ECO:0000313" key="2">
    <source>
        <dbReference type="EMBL" id="TWT33051.1"/>
    </source>
</evidence>
<comment type="caution">
    <text evidence="2">The sequence shown here is derived from an EMBL/GenBank/DDBJ whole genome shotgun (WGS) entry which is preliminary data.</text>
</comment>
<evidence type="ECO:0000313" key="3">
    <source>
        <dbReference type="Proteomes" id="UP000318878"/>
    </source>
</evidence>
<proteinExistence type="predicted"/>
<sequence length="146" mass="15883">MRSEPGEAEKYHDGIFQQAVRRKRRYAAQSQAVHSHPVQVQTSPSQHSQPASHGHSFSHGRFGQAAEVAVNAVSVVISQPHFSHLQSPSHEQLTPSQSGHAQLTHSHFLAVGAASAEAQEIIPNENEKSAAKTIKLFIVSISKRIS</sequence>
<dbReference type="Proteomes" id="UP000318878">
    <property type="component" value="Unassembled WGS sequence"/>
</dbReference>
<accession>A0A5C5V3Z0</accession>
<dbReference type="EMBL" id="SJPF01000003">
    <property type="protein sequence ID" value="TWT33051.1"/>
    <property type="molecule type" value="Genomic_DNA"/>
</dbReference>
<feature type="compositionally biased region" description="Polar residues" evidence="1">
    <location>
        <begin position="28"/>
        <end position="51"/>
    </location>
</feature>
<organism evidence="2 3">
    <name type="scientific">Blastopirellula retiformator</name>
    <dbReference type="NCBI Taxonomy" id="2527970"/>
    <lineage>
        <taxon>Bacteria</taxon>
        <taxon>Pseudomonadati</taxon>
        <taxon>Planctomycetota</taxon>
        <taxon>Planctomycetia</taxon>
        <taxon>Pirellulales</taxon>
        <taxon>Pirellulaceae</taxon>
        <taxon>Blastopirellula</taxon>
    </lineage>
</organism>
<reference evidence="2 3" key="1">
    <citation type="submission" date="2019-02" db="EMBL/GenBank/DDBJ databases">
        <title>Deep-cultivation of Planctomycetes and their phenomic and genomic characterization uncovers novel biology.</title>
        <authorList>
            <person name="Wiegand S."/>
            <person name="Jogler M."/>
            <person name="Boedeker C."/>
            <person name="Pinto D."/>
            <person name="Vollmers J."/>
            <person name="Rivas-Marin E."/>
            <person name="Kohn T."/>
            <person name="Peeters S.H."/>
            <person name="Heuer A."/>
            <person name="Rast P."/>
            <person name="Oberbeckmann S."/>
            <person name="Bunk B."/>
            <person name="Jeske O."/>
            <person name="Meyerdierks A."/>
            <person name="Storesund J.E."/>
            <person name="Kallscheuer N."/>
            <person name="Luecker S."/>
            <person name="Lage O.M."/>
            <person name="Pohl T."/>
            <person name="Merkel B.J."/>
            <person name="Hornburger P."/>
            <person name="Mueller R.-W."/>
            <person name="Bruemmer F."/>
            <person name="Labrenz M."/>
            <person name="Spormann A.M."/>
            <person name="Op Den Camp H."/>
            <person name="Overmann J."/>
            <person name="Amann R."/>
            <person name="Jetten M.S.M."/>
            <person name="Mascher T."/>
            <person name="Medema M.H."/>
            <person name="Devos D.P."/>
            <person name="Kaster A.-K."/>
            <person name="Ovreas L."/>
            <person name="Rohde M."/>
            <person name="Galperin M.Y."/>
            <person name="Jogler C."/>
        </authorList>
    </citation>
    <scope>NUCLEOTIDE SEQUENCE [LARGE SCALE GENOMIC DNA]</scope>
    <source>
        <strain evidence="2 3">Enr8</strain>
    </source>
</reference>
<keyword evidence="3" id="KW-1185">Reference proteome</keyword>
<name>A0A5C5V3Z0_9BACT</name>